<dbReference type="Gene3D" id="2.60.120.830">
    <property type="match status" value="1"/>
</dbReference>
<dbReference type="GO" id="GO:0046872">
    <property type="term" value="F:metal ion binding"/>
    <property type="evidence" value="ECO:0007669"/>
    <property type="project" value="UniProtKB-KW"/>
</dbReference>
<dbReference type="GO" id="GO:0004222">
    <property type="term" value="F:metalloendopeptidase activity"/>
    <property type="evidence" value="ECO:0007669"/>
    <property type="project" value="InterPro"/>
</dbReference>
<dbReference type="SUPFAM" id="SSF55486">
    <property type="entry name" value="Metalloproteases ('zincins'), catalytic domain"/>
    <property type="match status" value="1"/>
</dbReference>
<comment type="caution">
    <text evidence="13">The sequence shown here is derived from an EMBL/GenBank/DDBJ whole genome shotgun (WGS) entry which is preliminary data.</text>
</comment>
<reference evidence="13 14" key="1">
    <citation type="submission" date="2016-07" db="EMBL/GenBank/DDBJ databases">
        <title>Disparate Historic Effective Population Sizes Predicted by Modern Levels of Genome Diversity for the Scaled Quail (Callipepla squamata) and the Northern Bobwhite (Colinus virginianus): Inferences from First and Second Generation Draft Genome Assemblies for Sympatric New World Quail.</title>
        <authorList>
            <person name="Oldeschulte D.L."/>
            <person name="Halley Y.A."/>
            <person name="Bhattarai E.K."/>
            <person name="Brashear W.A."/>
            <person name="Hill J."/>
            <person name="Metz R.P."/>
            <person name="Johnson C.D."/>
            <person name="Rollins D."/>
            <person name="Peterson M.J."/>
            <person name="Bickhart D.M."/>
            <person name="Decker J.E."/>
            <person name="Seabury C.M."/>
        </authorList>
    </citation>
    <scope>NUCLEOTIDE SEQUENCE [LARGE SCALE GENOMIC DNA]</scope>
    <source>
        <strain evidence="13 14">Texas</strain>
        <tissue evidence="13">Leg muscle</tissue>
    </source>
</reference>
<feature type="chain" id="PRO_5012262851" description="Peptidase M12B domain-containing protein" evidence="11">
    <location>
        <begin position="25"/>
        <end position="878"/>
    </location>
</feature>
<name>A0A226MUC4_CALSU</name>
<evidence type="ECO:0000256" key="9">
    <source>
        <dbReference type="ARBA" id="ARBA00023180"/>
    </source>
</evidence>
<dbReference type="Pfam" id="PF01421">
    <property type="entry name" value="Reprolysin"/>
    <property type="match status" value="1"/>
</dbReference>
<keyword evidence="3" id="KW-0645">Protease</keyword>
<dbReference type="OrthoDB" id="5948003at2759"/>
<accession>A0A226MUC4</accession>
<evidence type="ECO:0000256" key="2">
    <source>
        <dbReference type="ARBA" id="ARBA00022525"/>
    </source>
</evidence>
<dbReference type="InterPro" id="IPR041645">
    <property type="entry name" value="ADAMTS_CR_2"/>
</dbReference>
<proteinExistence type="predicted"/>
<evidence type="ECO:0000259" key="12">
    <source>
        <dbReference type="PROSITE" id="PS50215"/>
    </source>
</evidence>
<keyword evidence="9" id="KW-0325">Glycoprotein</keyword>
<evidence type="ECO:0000256" key="6">
    <source>
        <dbReference type="ARBA" id="ARBA00022833"/>
    </source>
</evidence>
<protein>
    <recommendedName>
        <fullName evidence="12">Peptidase M12B domain-containing protein</fullName>
    </recommendedName>
</protein>
<comment type="subcellular location">
    <subcellularLocation>
        <location evidence="1">Secreted</location>
    </subcellularLocation>
</comment>
<keyword evidence="6" id="KW-0862">Zinc</keyword>
<keyword evidence="14" id="KW-1185">Reference proteome</keyword>
<organism evidence="13 14">
    <name type="scientific">Callipepla squamata</name>
    <name type="common">Scaled quail</name>
    <dbReference type="NCBI Taxonomy" id="9009"/>
    <lineage>
        <taxon>Eukaryota</taxon>
        <taxon>Metazoa</taxon>
        <taxon>Chordata</taxon>
        <taxon>Craniata</taxon>
        <taxon>Vertebrata</taxon>
        <taxon>Euteleostomi</taxon>
        <taxon>Archelosauria</taxon>
        <taxon>Archosauria</taxon>
        <taxon>Dinosauria</taxon>
        <taxon>Saurischia</taxon>
        <taxon>Theropoda</taxon>
        <taxon>Coelurosauria</taxon>
        <taxon>Aves</taxon>
        <taxon>Neognathae</taxon>
        <taxon>Galloanserae</taxon>
        <taxon>Galliformes</taxon>
        <taxon>Odontophoridae</taxon>
        <taxon>Callipepla</taxon>
    </lineage>
</organism>
<dbReference type="STRING" id="9009.A0A226MUC4"/>
<dbReference type="GO" id="GO:0005576">
    <property type="term" value="C:extracellular region"/>
    <property type="evidence" value="ECO:0007669"/>
    <property type="project" value="UniProtKB-SubCell"/>
</dbReference>
<dbReference type="Gene3D" id="2.20.100.10">
    <property type="entry name" value="Thrombospondin type-1 (TSP1) repeat"/>
    <property type="match status" value="3"/>
</dbReference>
<dbReference type="InterPro" id="IPR001590">
    <property type="entry name" value="Peptidase_M12B"/>
</dbReference>
<dbReference type="SMART" id="SM00209">
    <property type="entry name" value="TSP1"/>
    <property type="match status" value="5"/>
</dbReference>
<dbReference type="InterPro" id="IPR036383">
    <property type="entry name" value="TSP1_rpt_sf"/>
</dbReference>
<keyword evidence="5" id="KW-0378">Hydrolase</keyword>
<dbReference type="Proteomes" id="UP000198323">
    <property type="component" value="Unassembled WGS sequence"/>
</dbReference>
<dbReference type="PANTHER" id="PTHR13723">
    <property type="entry name" value="ADAMTS A DISINTEGRIN AND METALLOPROTEASE WITH THROMBOSPONDIN MOTIFS PROTEASE"/>
    <property type="match status" value="1"/>
</dbReference>
<dbReference type="InterPro" id="IPR050439">
    <property type="entry name" value="ADAMTS_ADAMTS-like"/>
</dbReference>
<dbReference type="SUPFAM" id="SSF82895">
    <property type="entry name" value="TSP-1 type 1 repeat"/>
    <property type="match status" value="4"/>
</dbReference>
<dbReference type="InterPro" id="IPR010294">
    <property type="entry name" value="ADAMTS_spacer1"/>
</dbReference>
<keyword evidence="2" id="KW-0964">Secreted</keyword>
<evidence type="ECO:0000313" key="13">
    <source>
        <dbReference type="EMBL" id="OXB58609.1"/>
    </source>
</evidence>
<evidence type="ECO:0000256" key="7">
    <source>
        <dbReference type="ARBA" id="ARBA00023049"/>
    </source>
</evidence>
<evidence type="ECO:0000256" key="11">
    <source>
        <dbReference type="SAM" id="SignalP"/>
    </source>
</evidence>
<dbReference type="GO" id="GO:0006508">
    <property type="term" value="P:proteolysis"/>
    <property type="evidence" value="ECO:0007669"/>
    <property type="project" value="UniProtKB-KW"/>
</dbReference>
<dbReference type="PANTHER" id="PTHR13723:SF165">
    <property type="entry name" value="A DISINTEGRIN AND METALLOPROTEINASE WITH THROMBOSPONDIN MOTIFS 20"/>
    <property type="match status" value="1"/>
</dbReference>
<feature type="domain" description="Peptidase M12B" evidence="12">
    <location>
        <begin position="89"/>
        <end position="298"/>
    </location>
</feature>
<evidence type="ECO:0000256" key="5">
    <source>
        <dbReference type="ARBA" id="ARBA00022801"/>
    </source>
</evidence>
<dbReference type="Pfam" id="PF00090">
    <property type="entry name" value="TSP_1"/>
    <property type="match status" value="1"/>
</dbReference>
<evidence type="ECO:0000256" key="1">
    <source>
        <dbReference type="ARBA" id="ARBA00004613"/>
    </source>
</evidence>
<dbReference type="GO" id="GO:0030198">
    <property type="term" value="P:extracellular matrix organization"/>
    <property type="evidence" value="ECO:0007669"/>
    <property type="project" value="TreeGrafter"/>
</dbReference>
<dbReference type="EMBL" id="MCFN01000457">
    <property type="protein sequence ID" value="OXB58609.1"/>
    <property type="molecule type" value="Genomic_DNA"/>
</dbReference>
<keyword evidence="7" id="KW-0482">Metalloprotease</keyword>
<dbReference type="InterPro" id="IPR024079">
    <property type="entry name" value="MetalloPept_cat_dom_sf"/>
</dbReference>
<evidence type="ECO:0000256" key="3">
    <source>
        <dbReference type="ARBA" id="ARBA00022670"/>
    </source>
</evidence>
<dbReference type="Pfam" id="PF19030">
    <property type="entry name" value="TSP1_ADAMTS"/>
    <property type="match status" value="4"/>
</dbReference>
<keyword evidence="11" id="KW-0732">Signal</keyword>
<evidence type="ECO:0000256" key="10">
    <source>
        <dbReference type="PROSITE-ProRule" id="PRU00276"/>
    </source>
</evidence>
<gene>
    <name evidence="13" type="ORF">ASZ78_009188</name>
</gene>
<sequence length="878" mass="99905">MRGGVEWLAAVLCPLALLAAGSWALRLHPGQEKEVKKSTLLHPNVSSLNEEKDILPMSPSLEYAFNNLTMEDADNNPHSRRKRFLSYPRYVEVMVTADTKMVHHHGQNLQHYVLTLMSIVAAIYKDSSIGNLINIVIVKLIVIHNEQEGPTITFNAATTLRNFCIWQQAQNILDDAHPSHHDTAVLITRYGIETDNYPARCHKCFNFFLMEDICRAREKCDTLGQNSDQFTFSSCFHNSTGYGECLLDKPTGRIYGLSSQLPGLMYDVNKQCELMFGLGSQVCPYLVSEQCTDSCLIECTFRIISQIFFKAKLVSGMKVTYRIEWKQCKRLWCTSTEGVHKGCRTQHMPLADGTVCGVGMVSLRLFLRACIWQSLINFILSTVQHCRHGMCVSREMETRPVDGEWGPWGPYSSCSRTCGGGIKSTTRLCNRPEYKTRDNVLSVFIRPRNGGKYCVGRRMKFRSCNTDSCPKGKKDFREQQCSEFDGKHFNINGLTSAVRWLPKYSGSYNVVVKIPKGATNIDVRQHSYSGKPEDDNYLALSDIHGNFILNGNFVVSMSKREINIPGAVIEYSGSNNTIERINSTDRIEEELTLQVLCVGNLYNPDVRYSFSIPIEDRSDLFTWDPYGPWQDCSRMCQGTRRRRVTCIRKSDHVVVSDQRCELIPPVPNVSEECNTECELRWHSTGKSDCTSKCGPGYRSIEVHCMKYSVSKGLSALVDDRYCADQQKPPTREPCHGDCMLTSWHYTEWSECSRSCERGIRTREAFCLNNLGRHLPDRECQELPRVVTQSCNEFLCPSWSTTYYRKVKPYLYKLMINIISQCPVTCGKGMKHRQVWCQLNEEHLRDDFCNLNDRPGSVTPCELPECASWQVGPWGAVST</sequence>
<feature type="signal peptide" evidence="11">
    <location>
        <begin position="1"/>
        <end position="24"/>
    </location>
</feature>
<evidence type="ECO:0000256" key="4">
    <source>
        <dbReference type="ARBA" id="ARBA00022723"/>
    </source>
</evidence>
<evidence type="ECO:0000256" key="8">
    <source>
        <dbReference type="ARBA" id="ARBA00023157"/>
    </source>
</evidence>
<dbReference type="InterPro" id="IPR000884">
    <property type="entry name" value="TSP1_rpt"/>
</dbReference>
<dbReference type="Pfam" id="PF05986">
    <property type="entry name" value="ADAMTS_spacer1"/>
    <property type="match status" value="1"/>
</dbReference>
<dbReference type="PROSITE" id="PS50092">
    <property type="entry name" value="TSP1"/>
    <property type="match status" value="4"/>
</dbReference>
<dbReference type="FunFam" id="2.20.100.10:FF:000006">
    <property type="entry name" value="A disintegrin and metalloproteinase with thrombospondin motifs 1"/>
    <property type="match status" value="1"/>
</dbReference>
<dbReference type="AlphaFoldDB" id="A0A226MUC4"/>
<keyword evidence="4" id="KW-0479">Metal-binding</keyword>
<dbReference type="Pfam" id="PF17771">
    <property type="entry name" value="ADAMTS_CR_2"/>
    <property type="match status" value="1"/>
</dbReference>
<evidence type="ECO:0000313" key="14">
    <source>
        <dbReference type="Proteomes" id="UP000198323"/>
    </source>
</evidence>
<dbReference type="Gene3D" id="3.40.1620.60">
    <property type="match status" value="1"/>
</dbReference>
<dbReference type="Gene3D" id="3.40.390.10">
    <property type="entry name" value="Collagenase (Catalytic Domain)"/>
    <property type="match status" value="1"/>
</dbReference>
<comment type="caution">
    <text evidence="10">Lacks conserved residue(s) required for the propagation of feature annotation.</text>
</comment>
<dbReference type="PROSITE" id="PS50215">
    <property type="entry name" value="ADAM_MEPRO"/>
    <property type="match status" value="1"/>
</dbReference>
<dbReference type="GO" id="GO:0031012">
    <property type="term" value="C:extracellular matrix"/>
    <property type="evidence" value="ECO:0007669"/>
    <property type="project" value="TreeGrafter"/>
</dbReference>
<keyword evidence="8" id="KW-1015">Disulfide bond</keyword>